<protein>
    <recommendedName>
        <fullName evidence="4">Dynein regulatory complex protein 10</fullName>
    </recommendedName>
</protein>
<evidence type="ECO:0000256" key="7">
    <source>
        <dbReference type="ARBA" id="ARBA00023069"/>
    </source>
</evidence>
<keyword evidence="5" id="KW-0963">Cytoplasm</keyword>
<dbReference type="PANTHER" id="PTHR31598:SF1">
    <property type="entry name" value="DYNEIN REGULATORY COMPLEX PROTEIN 10"/>
    <property type="match status" value="1"/>
</dbReference>
<comment type="function">
    <text evidence="1">Component of the nexin-dynein regulatory complex (N-DRC), a key regulator of ciliary/flagellar motility which maintains the alignment and integrity of the distal axoneme and regulates microtubule sliding in motile axonemes.</text>
</comment>
<dbReference type="InterPro" id="IPR042815">
    <property type="entry name" value="DRC10"/>
</dbReference>
<evidence type="ECO:0000256" key="10">
    <source>
        <dbReference type="SAM" id="Coils"/>
    </source>
</evidence>
<keyword evidence="9" id="KW-0966">Cell projection</keyword>
<evidence type="ECO:0000313" key="11">
    <source>
        <dbReference type="EMBL" id="CAD8711629.1"/>
    </source>
</evidence>
<dbReference type="AlphaFoldDB" id="A0A7S0SRL3"/>
<keyword evidence="6" id="KW-0282">Flagellum</keyword>
<evidence type="ECO:0000256" key="2">
    <source>
        <dbReference type="ARBA" id="ARBA00004611"/>
    </source>
</evidence>
<keyword evidence="10" id="KW-0175">Coiled coil</keyword>
<gene>
    <name evidence="11" type="ORF">MANT1106_LOCUS14316</name>
</gene>
<evidence type="ECO:0000256" key="4">
    <source>
        <dbReference type="ARBA" id="ARBA00021752"/>
    </source>
</evidence>
<comment type="similarity">
    <text evidence="3">Belongs to the DRC10 family.</text>
</comment>
<evidence type="ECO:0000256" key="6">
    <source>
        <dbReference type="ARBA" id="ARBA00022846"/>
    </source>
</evidence>
<dbReference type="PANTHER" id="PTHR31598">
    <property type="entry name" value="IQ DOMAIN-CONTAINING PROTEIN D"/>
    <property type="match status" value="1"/>
</dbReference>
<proteinExistence type="inferred from homology"/>
<accession>A0A7S0SRL3</accession>
<evidence type="ECO:0000256" key="8">
    <source>
        <dbReference type="ARBA" id="ARBA00023212"/>
    </source>
</evidence>
<feature type="coiled-coil region" evidence="10">
    <location>
        <begin position="205"/>
        <end position="232"/>
    </location>
</feature>
<evidence type="ECO:0000256" key="3">
    <source>
        <dbReference type="ARBA" id="ARBA00009071"/>
    </source>
</evidence>
<evidence type="ECO:0000256" key="5">
    <source>
        <dbReference type="ARBA" id="ARBA00022490"/>
    </source>
</evidence>
<keyword evidence="8" id="KW-0206">Cytoskeleton</keyword>
<comment type="subcellular location">
    <subcellularLocation>
        <location evidence="2">Cytoplasm</location>
        <location evidence="2">Cytoskeleton</location>
        <location evidence="2">Flagellum axoneme</location>
    </subcellularLocation>
</comment>
<feature type="coiled-coil region" evidence="10">
    <location>
        <begin position="269"/>
        <end position="306"/>
    </location>
</feature>
<dbReference type="EMBL" id="HBFC01023795">
    <property type="protein sequence ID" value="CAD8711629.1"/>
    <property type="molecule type" value="Transcribed_RNA"/>
</dbReference>
<evidence type="ECO:0000256" key="1">
    <source>
        <dbReference type="ARBA" id="ARBA00003029"/>
    </source>
</evidence>
<keyword evidence="7" id="KW-0969">Cilium</keyword>
<name>A0A7S0SRL3_9CHLO</name>
<organism evidence="11">
    <name type="scientific">Mantoniella antarctica</name>
    <dbReference type="NCBI Taxonomy" id="81844"/>
    <lineage>
        <taxon>Eukaryota</taxon>
        <taxon>Viridiplantae</taxon>
        <taxon>Chlorophyta</taxon>
        <taxon>Mamiellophyceae</taxon>
        <taxon>Mamiellales</taxon>
        <taxon>Mamiellaceae</taxon>
        <taxon>Mantoniella</taxon>
    </lineage>
</organism>
<reference evidence="11" key="1">
    <citation type="submission" date="2021-01" db="EMBL/GenBank/DDBJ databases">
        <authorList>
            <person name="Corre E."/>
            <person name="Pelletier E."/>
            <person name="Niang G."/>
            <person name="Scheremetjew M."/>
            <person name="Finn R."/>
            <person name="Kale V."/>
            <person name="Holt S."/>
            <person name="Cochrane G."/>
            <person name="Meng A."/>
            <person name="Brown T."/>
            <person name="Cohen L."/>
        </authorList>
    </citation>
    <scope>NUCLEOTIDE SEQUENCE</scope>
    <source>
        <strain evidence="11">SL-175</strain>
    </source>
</reference>
<evidence type="ECO:0000256" key="9">
    <source>
        <dbReference type="ARBA" id="ARBA00023273"/>
    </source>
</evidence>
<sequence length="343" mass="38659">MNNLEAARVMSVVDHTLGELSLMSLLTPSLLAHAEDLADIFGEEFTNAMVKHRDAHGDPVALKHTTLRLCRAAHPDVMPRLEQLSASAGVSPAFAAFLATMGDVRRKLNRRLHTTVEEETSVKENFEQVLSREKKAGKERLALENQLKVESRERRRQVSHTEEAETRIRDELAAIMNDSAAHAGNIRADAAQHSAAEDSTFQVQEETLSTQLTQLQVQLAAIQKEHKEEEMALRKKVSDNEKKLAGNLGDYDIEMGVIEKQLREEKGLYDVAKKQLTEYETHYNALRKEKEEAVAIKRDKEDAKEKEDTMAKRLDDAAIAIQKAWKVHRESAEKVAPKAKKKK</sequence>